<dbReference type="PANTHER" id="PTHR36182">
    <property type="entry name" value="PROTEIN, PUTATIVE (AFU_ORTHOLOGUE AFUA_6G10930)-RELATED"/>
    <property type="match status" value="1"/>
</dbReference>
<dbReference type="Gene3D" id="2.70.50.70">
    <property type="match status" value="1"/>
</dbReference>
<evidence type="ECO:0008006" key="3">
    <source>
        <dbReference type="Google" id="ProtNLM"/>
    </source>
</evidence>
<sequence length="479" mass="51584">MPTVPPSCNVDDEKATERQLLTTRNKGIGLCLVDASRAGFSKNSKNKKMQVLIMYRAMLDGSCPKPINFDLDTDYNAPLAPGFGNFPCKGYHKEAFQEAAVWKAGEMASFTVNIPEKIAAHSGGSCQASISHDGGRTFQVLHSFIGDCPRGAVGNVAGPDQRFDFKIPEDEPAGQAIFSWTWFNAVGVREMYMNCAFVTIQNDNPVPQVKARPFMFVGALATAPETNGCSSGENTNLQFPDPGDFVTDGSQNADVQFKGKTLPTGPGCGDAASGGGMPIDIRNALPPNKDLAGGGAVAGPKPGPVNPIPELDPSPTPTQALTTMVTYTSTPPADGQKVVYVTEVVTHPVVDIVTVTATTYLASPTDNVAKRHEHIARDKSCSFQETFKVGNECSVPSIKSSQWDACVWEEFCPCLNENLGPADISNFSQIKGYCDCVTNGIGCRNKAVRSRHMQRHVRTTGVDIILRRDEDQMVHTFRA</sequence>
<reference evidence="1 2" key="1">
    <citation type="submission" date="2019-06" db="EMBL/GenBank/DDBJ databases">
        <authorList>
            <person name="Palmer J.M."/>
        </authorList>
    </citation>
    <scope>NUCLEOTIDE SEQUENCE [LARGE SCALE GENOMIC DNA]</scope>
    <source>
        <strain evidence="1 2">TWF191</strain>
    </source>
</reference>
<evidence type="ECO:0000313" key="2">
    <source>
        <dbReference type="Proteomes" id="UP000483672"/>
    </source>
</evidence>
<organism evidence="1 2">
    <name type="scientific">Orbilia oligospora</name>
    <name type="common">Nematode-trapping fungus</name>
    <name type="synonym">Arthrobotrys oligospora</name>
    <dbReference type="NCBI Taxonomy" id="2813651"/>
    <lineage>
        <taxon>Eukaryota</taxon>
        <taxon>Fungi</taxon>
        <taxon>Dikarya</taxon>
        <taxon>Ascomycota</taxon>
        <taxon>Pezizomycotina</taxon>
        <taxon>Orbiliomycetes</taxon>
        <taxon>Orbiliales</taxon>
        <taxon>Orbiliaceae</taxon>
        <taxon>Orbilia</taxon>
    </lineage>
</organism>
<dbReference type="Proteomes" id="UP000483672">
    <property type="component" value="Unassembled WGS sequence"/>
</dbReference>
<dbReference type="AlphaFoldDB" id="A0A7C8QWL8"/>
<comment type="caution">
    <text evidence="1">The sequence shown here is derived from an EMBL/GenBank/DDBJ whole genome shotgun (WGS) entry which is preliminary data.</text>
</comment>
<dbReference type="PANTHER" id="PTHR36182:SF1">
    <property type="entry name" value="PROTEIN, PUTATIVE (AFU_ORTHOLOGUE AFUA_6G10930)-RELATED"/>
    <property type="match status" value="1"/>
</dbReference>
<gene>
    <name evidence="1" type="ORF">TWF191_004731</name>
</gene>
<dbReference type="EMBL" id="WIPF01000023">
    <property type="protein sequence ID" value="KAF3226469.1"/>
    <property type="molecule type" value="Genomic_DNA"/>
</dbReference>
<evidence type="ECO:0000313" key="1">
    <source>
        <dbReference type="EMBL" id="KAF3226469.1"/>
    </source>
</evidence>
<accession>A0A7C8QWL8</accession>
<name>A0A7C8QWL8_ORBOL</name>
<proteinExistence type="predicted"/>
<protein>
    <recommendedName>
        <fullName evidence="3">Lytic polysaccharide monooxygenase</fullName>
    </recommendedName>
</protein>